<dbReference type="Proteomes" id="UP000053780">
    <property type="component" value="Unassembled WGS sequence"/>
</dbReference>
<keyword evidence="4" id="KW-1185">Reference proteome</keyword>
<evidence type="ECO:0000313" key="4">
    <source>
        <dbReference type="Proteomes" id="UP000053780"/>
    </source>
</evidence>
<feature type="region of interest" description="Disordered" evidence="2">
    <location>
        <begin position="287"/>
        <end position="306"/>
    </location>
</feature>
<name>T0L7N0_9MICR</name>
<proteinExistence type="predicted"/>
<dbReference type="EMBL" id="KE647285">
    <property type="protein sequence ID" value="EQB60463.1"/>
    <property type="molecule type" value="Genomic_DNA"/>
</dbReference>
<organism evidence="3 4">
    <name type="scientific">Vairimorpha apis BRL 01</name>
    <dbReference type="NCBI Taxonomy" id="1037528"/>
    <lineage>
        <taxon>Eukaryota</taxon>
        <taxon>Fungi</taxon>
        <taxon>Fungi incertae sedis</taxon>
        <taxon>Microsporidia</taxon>
        <taxon>Nosematidae</taxon>
        <taxon>Vairimorpha</taxon>
    </lineage>
</organism>
<evidence type="ECO:0000256" key="1">
    <source>
        <dbReference type="SAM" id="Coils"/>
    </source>
</evidence>
<keyword evidence="1" id="KW-0175">Coiled coil</keyword>
<dbReference type="HOGENOM" id="CLU_909425_0_0_1"/>
<dbReference type="AlphaFoldDB" id="T0L7N0"/>
<reference evidence="3 4" key="1">
    <citation type="journal article" date="2013" name="BMC Genomics">
        <title>Genome sequencing and comparative genomics of honey bee microsporidia, Nosema apis reveal novel insights into host-parasite interactions.</title>
        <authorList>
            <person name="Chen Yp."/>
            <person name="Pettis J.S."/>
            <person name="Zhao Y."/>
            <person name="Liu X."/>
            <person name="Tallon L.J."/>
            <person name="Sadzewicz L.D."/>
            <person name="Li R."/>
            <person name="Zheng H."/>
            <person name="Huang S."/>
            <person name="Zhang X."/>
            <person name="Hamilton M.C."/>
            <person name="Pernal S.F."/>
            <person name="Melathopoulos A.P."/>
            <person name="Yan X."/>
            <person name="Evans J.D."/>
        </authorList>
    </citation>
    <scope>NUCLEOTIDE SEQUENCE [LARGE SCALE GENOMIC DNA]</scope>
    <source>
        <strain evidence="3 4">BRL 01</strain>
    </source>
</reference>
<evidence type="ECO:0000313" key="3">
    <source>
        <dbReference type="EMBL" id="EQB60463.1"/>
    </source>
</evidence>
<feature type="coiled-coil region" evidence="1">
    <location>
        <begin position="161"/>
        <end position="188"/>
    </location>
</feature>
<dbReference type="VEuPathDB" id="MicrosporidiaDB:NAPIS_ORF01972"/>
<protein>
    <submittedName>
        <fullName evidence="3">Uncharacterized protein</fullName>
    </submittedName>
</protein>
<dbReference type="OrthoDB" id="2195548at2759"/>
<gene>
    <name evidence="3" type="ORF">NAPIS_ORF01972</name>
</gene>
<accession>T0L7N0</accession>
<evidence type="ECO:0000256" key="2">
    <source>
        <dbReference type="SAM" id="MobiDB-lite"/>
    </source>
</evidence>
<sequence length="306" mass="35127">MSYNINKENNHIVHDTHLQNLKNNIHYNLQNDDNDHTGHTNIKAMVLTEDVLHKNDGNLYTSNNILSDAFVKGSAKSVDQQINEMKVGALKSKRESLAAKQVAADYLHRMKELQAEEELTKVEMLQKQKDDINQLLHSPKHELTKDVMPIVAVTPHSFGFLEHDKLELERLNNIREAALKEAEMQKRNALLHGKVSSHNIMDSLTKDPKLYSDFYSKTPVKKTSVVVDPTKGHFSVFSGEKMENDFDSTHFNDDNISKKYMDKYNNPNYNIGVPEFLNHYVDENINKTNSTKNNSNHNNENLSSWI</sequence>